<dbReference type="Gene3D" id="1.20.5.170">
    <property type="match status" value="1"/>
</dbReference>
<feature type="compositionally biased region" description="Low complexity" evidence="6">
    <location>
        <begin position="321"/>
        <end position="357"/>
    </location>
</feature>
<dbReference type="InterPro" id="IPR046347">
    <property type="entry name" value="bZIP_sf"/>
</dbReference>
<dbReference type="InterPro" id="IPR051027">
    <property type="entry name" value="bZIP_transcription_factors"/>
</dbReference>
<evidence type="ECO:0000259" key="7">
    <source>
        <dbReference type="PROSITE" id="PS50217"/>
    </source>
</evidence>
<feature type="region of interest" description="Disordered" evidence="6">
    <location>
        <begin position="385"/>
        <end position="406"/>
    </location>
</feature>
<gene>
    <name evidence="8" type="ORF">PoMZ_06426</name>
</gene>
<feature type="compositionally biased region" description="Polar residues" evidence="6">
    <location>
        <begin position="385"/>
        <end position="400"/>
    </location>
</feature>
<dbReference type="EMBL" id="CP034209">
    <property type="protein sequence ID" value="QBZ64727.1"/>
    <property type="molecule type" value="Genomic_DNA"/>
</dbReference>
<dbReference type="Pfam" id="PF00170">
    <property type="entry name" value="bZIP_1"/>
    <property type="match status" value="1"/>
</dbReference>
<dbReference type="SMART" id="SM00338">
    <property type="entry name" value="BRLZ"/>
    <property type="match status" value="1"/>
</dbReference>
<dbReference type="CDD" id="cd14687">
    <property type="entry name" value="bZIP_ATF2"/>
    <property type="match status" value="1"/>
</dbReference>
<evidence type="ECO:0000256" key="5">
    <source>
        <dbReference type="SAM" id="Coils"/>
    </source>
</evidence>
<dbReference type="Proteomes" id="UP000294847">
    <property type="component" value="Chromosome 6"/>
</dbReference>
<evidence type="ECO:0000256" key="6">
    <source>
        <dbReference type="SAM" id="MobiDB-lite"/>
    </source>
</evidence>
<sequence length="406" mass="43610">MKSRSFPDDSLPDMDAGLQPYPNTLPATFGPTNVTQGMPFHPSFEDSTGLVDSGIRQTQVQGDDPYPTVFLEEQAMAQQGMANATAGGLGYGMNPYTIAPPAPLVTAVDPGLLAAASGEKPSISRVPSLTTTNSSGSNASRIPKTGRPQSKSSRSRSSRSISFGATDSPVADPPAKKKKRTQSNATVGSSATRTVRSRKTSPDVDGDDDGKRSTVLERNRVAALKCRKKKKEFVQDLEEQCVELETTNHALHTEAQVLMNELNSMKNHLMDHASCKDPRIDNWLEFEAQRFVRESKERAMREQGGVGGGLTYEKLIESVAPTTATASSHRSSLSESMMAASRRSRQGSAGSSQTAGMPVRCRSSHSISESAWNSPMELPVYAIGSAQTSPTVPPFNTMNPLENEEG</sequence>
<evidence type="ECO:0000256" key="1">
    <source>
        <dbReference type="ARBA" id="ARBA00004123"/>
    </source>
</evidence>
<feature type="compositionally biased region" description="Polar residues" evidence="6">
    <location>
        <begin position="125"/>
        <end position="140"/>
    </location>
</feature>
<feature type="region of interest" description="Disordered" evidence="6">
    <location>
        <begin position="321"/>
        <end position="369"/>
    </location>
</feature>
<dbReference type="AlphaFoldDB" id="A0A4P7NQT8"/>
<accession>A0A4P7NQT8</accession>
<name>A0A4P7NQT8_PYROR</name>
<comment type="subcellular location">
    <subcellularLocation>
        <location evidence="1">Nucleus</location>
    </subcellularLocation>
</comment>
<keyword evidence="5" id="KW-0175">Coiled coil</keyword>
<evidence type="ECO:0000313" key="8">
    <source>
        <dbReference type="EMBL" id="QBZ64727.1"/>
    </source>
</evidence>
<reference evidence="8 9" key="1">
    <citation type="journal article" date="2019" name="Mol. Biol. Evol.">
        <title>Blast fungal genomes show frequent chromosomal changes, gene gains and losses, and effector gene turnover.</title>
        <authorList>
            <person name="Gomez Luciano L.B."/>
            <person name="Jason Tsai I."/>
            <person name="Chuma I."/>
            <person name="Tosa Y."/>
            <person name="Chen Y.H."/>
            <person name="Li J.Y."/>
            <person name="Li M.Y."/>
            <person name="Jade Lu M.Y."/>
            <person name="Nakayashiki H."/>
            <person name="Li W.H."/>
        </authorList>
    </citation>
    <scope>NUCLEOTIDE SEQUENCE [LARGE SCALE GENOMIC DNA]</scope>
    <source>
        <strain evidence="8">MZ5-1-6</strain>
    </source>
</reference>
<keyword evidence="2" id="KW-0805">Transcription regulation</keyword>
<proteinExistence type="predicted"/>
<dbReference type="PROSITE" id="PS50217">
    <property type="entry name" value="BZIP"/>
    <property type="match status" value="1"/>
</dbReference>
<feature type="coiled-coil region" evidence="5">
    <location>
        <begin position="227"/>
        <end position="254"/>
    </location>
</feature>
<evidence type="ECO:0000256" key="4">
    <source>
        <dbReference type="ARBA" id="ARBA00023242"/>
    </source>
</evidence>
<keyword evidence="4" id="KW-0539">Nucleus</keyword>
<evidence type="ECO:0000313" key="9">
    <source>
        <dbReference type="Proteomes" id="UP000294847"/>
    </source>
</evidence>
<feature type="region of interest" description="Disordered" evidence="6">
    <location>
        <begin position="118"/>
        <end position="212"/>
    </location>
</feature>
<keyword evidence="3" id="KW-0804">Transcription</keyword>
<dbReference type="GO" id="GO:0005634">
    <property type="term" value="C:nucleus"/>
    <property type="evidence" value="ECO:0007669"/>
    <property type="project" value="UniProtKB-SubCell"/>
</dbReference>
<dbReference type="InterPro" id="IPR004827">
    <property type="entry name" value="bZIP"/>
</dbReference>
<feature type="compositionally biased region" description="Polar residues" evidence="6">
    <location>
        <begin position="21"/>
        <end position="34"/>
    </location>
</feature>
<protein>
    <recommendedName>
        <fullName evidence="7">BZIP domain-containing protein</fullName>
    </recommendedName>
</protein>
<dbReference type="PANTHER" id="PTHR19304">
    <property type="entry name" value="CYCLIC-AMP RESPONSE ELEMENT BINDING PROTEIN"/>
    <property type="match status" value="1"/>
</dbReference>
<feature type="compositionally biased region" description="Polar residues" evidence="6">
    <location>
        <begin position="182"/>
        <end position="194"/>
    </location>
</feature>
<feature type="region of interest" description="Disordered" evidence="6">
    <location>
        <begin position="1"/>
        <end position="34"/>
    </location>
</feature>
<evidence type="ECO:0000256" key="3">
    <source>
        <dbReference type="ARBA" id="ARBA00023163"/>
    </source>
</evidence>
<evidence type="ECO:0000256" key="2">
    <source>
        <dbReference type="ARBA" id="ARBA00023015"/>
    </source>
</evidence>
<organism evidence="8 9">
    <name type="scientific">Pyricularia oryzae</name>
    <name type="common">Rice blast fungus</name>
    <name type="synonym">Magnaporthe oryzae</name>
    <dbReference type="NCBI Taxonomy" id="318829"/>
    <lineage>
        <taxon>Eukaryota</taxon>
        <taxon>Fungi</taxon>
        <taxon>Dikarya</taxon>
        <taxon>Ascomycota</taxon>
        <taxon>Pezizomycotina</taxon>
        <taxon>Sordariomycetes</taxon>
        <taxon>Sordariomycetidae</taxon>
        <taxon>Magnaporthales</taxon>
        <taxon>Pyriculariaceae</taxon>
        <taxon>Pyricularia</taxon>
    </lineage>
</organism>
<feature type="domain" description="BZIP" evidence="7">
    <location>
        <begin position="209"/>
        <end position="272"/>
    </location>
</feature>
<dbReference type="SUPFAM" id="SSF57959">
    <property type="entry name" value="Leucine zipper domain"/>
    <property type="match status" value="1"/>
</dbReference>
<dbReference type="GO" id="GO:0003700">
    <property type="term" value="F:DNA-binding transcription factor activity"/>
    <property type="evidence" value="ECO:0007669"/>
    <property type="project" value="InterPro"/>
</dbReference>